<protein>
    <submittedName>
        <fullName evidence="1">Uncharacterized protein</fullName>
    </submittedName>
</protein>
<evidence type="ECO:0000313" key="1">
    <source>
        <dbReference type="EMBL" id="KKL49454.1"/>
    </source>
</evidence>
<name>A0A0F9CJZ4_9ZZZZ</name>
<dbReference type="EMBL" id="LAZR01032952">
    <property type="protein sequence ID" value="KKL49454.1"/>
    <property type="molecule type" value="Genomic_DNA"/>
</dbReference>
<proteinExistence type="predicted"/>
<dbReference type="AlphaFoldDB" id="A0A0F9CJZ4"/>
<feature type="non-terminal residue" evidence="1">
    <location>
        <position position="1"/>
    </location>
</feature>
<gene>
    <name evidence="1" type="ORF">LCGC14_2315350</name>
</gene>
<organism evidence="1">
    <name type="scientific">marine sediment metagenome</name>
    <dbReference type="NCBI Taxonomy" id="412755"/>
    <lineage>
        <taxon>unclassified sequences</taxon>
        <taxon>metagenomes</taxon>
        <taxon>ecological metagenomes</taxon>
    </lineage>
</organism>
<accession>A0A0F9CJZ4</accession>
<comment type="caution">
    <text evidence="1">The sequence shown here is derived from an EMBL/GenBank/DDBJ whole genome shotgun (WGS) entry which is preliminary data.</text>
</comment>
<sequence>LARGTVGLVESINSGLQWLGHRINSDKLASIGEEGYEYWSNFNEKNFGVPKDLQGKDIWENPDLLSNGAYWFYNVGVTLPSLAATLVPGGVVAKGLSAAMKGRKLIKIGTKVIELTQKNTRNLFKLAGGITNGLVGGGLEASGTYQSVLKKGGSEVEAANAAMFMLLGAGFLNAVGSTAILSVAAKSFVRRIINYGLAAFIEGYTEGLEEPVEVLSEALAKKIETGNLPADLDEQLIQSLKDGLTVAPIAALTGGGAAIIGDIGAVVEDKGKSDSIKEIESIISNIQQGEPVNIQEVKDPEVRQSLEKLNELEILSSENFSSKVEGFKNELLSLKDQNVEKTLLRQRGINDQRVGEMSPAQKAEVLKIPVPEGQVTTEHTVNLKDAEGKTSSVEVIVVRQKDGSATVTDSEGITKKFDATKKELKTILRETYPTFTSSKQEPVLALKTSEEVKTEQKLKDLIDLITDEKAEFDTVTEVHDMVNRALRAERPDIAQMIVEKSRRKADALTQAPREIKLEEAAIIKSLYVGSEYDLSRVIPEVTPEIGARKGKAVSKKRGIITAAKTAIERF</sequence>
<reference evidence="1" key="1">
    <citation type="journal article" date="2015" name="Nature">
        <title>Complex archaea that bridge the gap between prokaryotes and eukaryotes.</title>
        <authorList>
            <person name="Spang A."/>
            <person name="Saw J.H."/>
            <person name="Jorgensen S.L."/>
            <person name="Zaremba-Niedzwiedzka K."/>
            <person name="Martijn J."/>
            <person name="Lind A.E."/>
            <person name="van Eijk R."/>
            <person name="Schleper C."/>
            <person name="Guy L."/>
            <person name="Ettema T.J."/>
        </authorList>
    </citation>
    <scope>NUCLEOTIDE SEQUENCE</scope>
</reference>
<feature type="non-terminal residue" evidence="1">
    <location>
        <position position="570"/>
    </location>
</feature>